<organism evidence="2 3">
    <name type="scientific">Trichonephila clavata</name>
    <name type="common">Joro spider</name>
    <name type="synonym">Nephila clavata</name>
    <dbReference type="NCBI Taxonomy" id="2740835"/>
    <lineage>
        <taxon>Eukaryota</taxon>
        <taxon>Metazoa</taxon>
        <taxon>Ecdysozoa</taxon>
        <taxon>Arthropoda</taxon>
        <taxon>Chelicerata</taxon>
        <taxon>Arachnida</taxon>
        <taxon>Araneae</taxon>
        <taxon>Araneomorphae</taxon>
        <taxon>Entelegynae</taxon>
        <taxon>Araneoidea</taxon>
        <taxon>Nephilidae</taxon>
        <taxon>Trichonephila</taxon>
    </lineage>
</organism>
<keyword evidence="3" id="KW-1185">Reference proteome</keyword>
<feature type="region of interest" description="Disordered" evidence="1">
    <location>
        <begin position="1"/>
        <end position="48"/>
    </location>
</feature>
<evidence type="ECO:0000313" key="3">
    <source>
        <dbReference type="Proteomes" id="UP000887116"/>
    </source>
</evidence>
<dbReference type="AlphaFoldDB" id="A0A8X6L5K6"/>
<feature type="region of interest" description="Disordered" evidence="1">
    <location>
        <begin position="70"/>
        <end position="153"/>
    </location>
</feature>
<comment type="caution">
    <text evidence="2">The sequence shown here is derived from an EMBL/GenBank/DDBJ whole genome shotgun (WGS) entry which is preliminary data.</text>
</comment>
<proteinExistence type="predicted"/>
<dbReference type="EMBL" id="BMAO01034195">
    <property type="protein sequence ID" value="GFQ94638.1"/>
    <property type="molecule type" value="Genomic_DNA"/>
</dbReference>
<dbReference type="Proteomes" id="UP000887116">
    <property type="component" value="Unassembled WGS sequence"/>
</dbReference>
<protein>
    <submittedName>
        <fullName evidence="2">Uncharacterized protein</fullName>
    </submittedName>
</protein>
<reference evidence="2" key="1">
    <citation type="submission" date="2020-07" db="EMBL/GenBank/DDBJ databases">
        <title>Multicomponent nature underlies the extraordinary mechanical properties of spider dragline silk.</title>
        <authorList>
            <person name="Kono N."/>
            <person name="Nakamura H."/>
            <person name="Mori M."/>
            <person name="Yoshida Y."/>
            <person name="Ohtoshi R."/>
            <person name="Malay A.D."/>
            <person name="Moran D.A.P."/>
            <person name="Tomita M."/>
            <person name="Numata K."/>
            <person name="Arakawa K."/>
        </authorList>
    </citation>
    <scope>NUCLEOTIDE SEQUENCE</scope>
</reference>
<sequence length="230" mass="26824">MESVDYEGNLEISAQEEAIEEEEKIHRSKEDEEEFHIKSPSTSGRILDKISDGVISKKFSKKDLQQLTMKISEEQKKEEELKKIKQEEDLKGKRGKKAQRKAQEKKEEDEKKKKSKEDQKEGKDDEEKVEKEGVGKDGEEKPEMKSASRKATIINLPVESKMFAKSQQKVTKRSRGDSNFSQQITDLSFRQRKVLIITRNHLLFPQSHKHQELKELLERPEVHGLPELER</sequence>
<evidence type="ECO:0000256" key="1">
    <source>
        <dbReference type="SAM" id="MobiDB-lite"/>
    </source>
</evidence>
<dbReference type="OrthoDB" id="6435036at2759"/>
<gene>
    <name evidence="2" type="ORF">TNCT_450921</name>
</gene>
<evidence type="ECO:0000313" key="2">
    <source>
        <dbReference type="EMBL" id="GFQ94638.1"/>
    </source>
</evidence>
<feature type="compositionally biased region" description="Basic and acidic residues" evidence="1">
    <location>
        <begin position="71"/>
        <end position="92"/>
    </location>
</feature>
<name>A0A8X6L5K6_TRICU</name>
<feature type="compositionally biased region" description="Basic and acidic residues" evidence="1">
    <location>
        <begin position="101"/>
        <end position="146"/>
    </location>
</feature>
<accession>A0A8X6L5K6</accession>